<protein>
    <recommendedName>
        <fullName evidence="1">Lysozyme inhibitor LprI-like N-terminal domain-containing protein</fullName>
    </recommendedName>
</protein>
<dbReference type="InterPro" id="IPR009739">
    <property type="entry name" value="LprI-like_N"/>
</dbReference>
<feature type="domain" description="Lysozyme inhibitor LprI-like N-terminal" evidence="1">
    <location>
        <begin position="27"/>
        <end position="119"/>
    </location>
</feature>
<dbReference type="Proteomes" id="UP000250744">
    <property type="component" value="Unassembled WGS sequence"/>
</dbReference>
<reference evidence="2 3" key="1">
    <citation type="submission" date="2018-06" db="EMBL/GenBank/DDBJ databases">
        <title>Nitrincola tibetense sp. nov., isolated from Lake XuguoCo on Tibetan Plateau.</title>
        <authorList>
            <person name="Xing P."/>
        </authorList>
    </citation>
    <scope>NUCLEOTIDE SEQUENCE [LARGE SCALE GENOMIC DNA]</scope>
    <source>
        <strain evidence="3">xg18</strain>
    </source>
</reference>
<evidence type="ECO:0000313" key="3">
    <source>
        <dbReference type="Proteomes" id="UP000250744"/>
    </source>
</evidence>
<dbReference type="OrthoDB" id="7340239at2"/>
<gene>
    <name evidence="2" type="ORF">DN062_04115</name>
</gene>
<proteinExistence type="predicted"/>
<dbReference type="AlphaFoldDB" id="A0A364NRE7"/>
<evidence type="ECO:0000313" key="2">
    <source>
        <dbReference type="EMBL" id="RAU19447.1"/>
    </source>
</evidence>
<accession>A0A364NRE7</accession>
<name>A0A364NRE7_9GAMM</name>
<evidence type="ECO:0000259" key="1">
    <source>
        <dbReference type="Pfam" id="PF07007"/>
    </source>
</evidence>
<keyword evidence="3" id="KW-1185">Reference proteome</keyword>
<sequence>MLLKKSFGIALTVFFVSVSVADESLDCENAISTLEINACASIELDLAQREMEHYLQASLEHNADDPELVEAIQVAQKDWEAYYTSHCDSVYTQWREGTIRGVITISCRTTLTKQRTHDLWENFLTYMDSTPPVLPEPKI</sequence>
<organism evidence="2 3">
    <name type="scientific">Nitrincola tibetensis</name>
    <dbReference type="NCBI Taxonomy" id="2219697"/>
    <lineage>
        <taxon>Bacteria</taxon>
        <taxon>Pseudomonadati</taxon>
        <taxon>Pseudomonadota</taxon>
        <taxon>Gammaproteobacteria</taxon>
        <taxon>Oceanospirillales</taxon>
        <taxon>Oceanospirillaceae</taxon>
        <taxon>Nitrincola</taxon>
    </lineage>
</organism>
<dbReference type="Pfam" id="PF07007">
    <property type="entry name" value="LprI"/>
    <property type="match status" value="1"/>
</dbReference>
<dbReference type="Gene3D" id="1.20.1270.180">
    <property type="match status" value="1"/>
</dbReference>
<dbReference type="EMBL" id="QKRX01000002">
    <property type="protein sequence ID" value="RAU19447.1"/>
    <property type="molecule type" value="Genomic_DNA"/>
</dbReference>
<comment type="caution">
    <text evidence="2">The sequence shown here is derived from an EMBL/GenBank/DDBJ whole genome shotgun (WGS) entry which is preliminary data.</text>
</comment>
<dbReference type="RefSeq" id="WP_112157778.1">
    <property type="nucleotide sequence ID" value="NZ_QKRX01000002.1"/>
</dbReference>